<dbReference type="EMBL" id="JACT01000005">
    <property type="protein sequence ID" value="KMS53394.1"/>
    <property type="molecule type" value="Genomic_DNA"/>
</dbReference>
<comment type="caution">
    <text evidence="1">The sequence shown here is derived from an EMBL/GenBank/DDBJ whole genome shotgun (WGS) entry which is preliminary data.</text>
</comment>
<gene>
    <name evidence="1" type="ORF">V473_20190</name>
</gene>
<evidence type="ECO:0000313" key="1">
    <source>
        <dbReference type="EMBL" id="KMS53394.1"/>
    </source>
</evidence>
<evidence type="ECO:0000313" key="2">
    <source>
        <dbReference type="Proteomes" id="UP000052232"/>
    </source>
</evidence>
<proteinExistence type="predicted"/>
<name>A0A0J7XP39_9SPHN</name>
<keyword evidence="2" id="KW-1185">Reference proteome</keyword>
<dbReference type="AlphaFoldDB" id="A0A0J7XP39"/>
<dbReference type="Proteomes" id="UP000052232">
    <property type="component" value="Unassembled WGS sequence"/>
</dbReference>
<dbReference type="PATRIC" id="fig|1420583.3.peg.3848"/>
<sequence length="53" mass="5968">MLDSHFGFRHIGAAFEEKFLPMNMKQAMIWPTGAAIQQRSRPCLEMITSLATG</sequence>
<accession>A0A0J7XP39</accession>
<reference evidence="1 2" key="1">
    <citation type="journal article" date="2015" name="G3 (Bethesda)">
        <title>Insights into Ongoing Evolution of the Hexachlorocyclohexane Catabolic Pathway from Comparative Genomics of Ten Sphingomonadaceae Strains.</title>
        <authorList>
            <person name="Pearce S.L."/>
            <person name="Oakeshott J.G."/>
            <person name="Pandey G."/>
        </authorList>
    </citation>
    <scope>NUCLEOTIDE SEQUENCE [LARGE SCALE GENOMIC DNA]</scope>
    <source>
        <strain evidence="1 2">LL01</strain>
    </source>
</reference>
<organism evidence="1 2">
    <name type="scientific">Sphingobium cupriresistens LL01</name>
    <dbReference type="NCBI Taxonomy" id="1420583"/>
    <lineage>
        <taxon>Bacteria</taxon>
        <taxon>Pseudomonadati</taxon>
        <taxon>Pseudomonadota</taxon>
        <taxon>Alphaproteobacteria</taxon>
        <taxon>Sphingomonadales</taxon>
        <taxon>Sphingomonadaceae</taxon>
        <taxon>Sphingobium</taxon>
    </lineage>
</organism>
<protein>
    <submittedName>
        <fullName evidence="1">Uncharacterized protein</fullName>
    </submittedName>
</protein>